<accession>A0A5B8MP01</accession>
<organism evidence="3 4">
    <name type="scientific">Chloropicon primus</name>
    <dbReference type="NCBI Taxonomy" id="1764295"/>
    <lineage>
        <taxon>Eukaryota</taxon>
        <taxon>Viridiplantae</taxon>
        <taxon>Chlorophyta</taxon>
        <taxon>Chloropicophyceae</taxon>
        <taxon>Chloropicales</taxon>
        <taxon>Chloropicaceae</taxon>
        <taxon>Chloropicon</taxon>
    </lineage>
</organism>
<feature type="region of interest" description="Disordered" evidence="1">
    <location>
        <begin position="1"/>
        <end position="147"/>
    </location>
</feature>
<dbReference type="EMBL" id="CP031038">
    <property type="protein sequence ID" value="QDZ21052.1"/>
    <property type="molecule type" value="Genomic_DNA"/>
</dbReference>
<evidence type="ECO:0000313" key="3">
    <source>
        <dbReference type="EMBL" id="QDZ21052.1"/>
    </source>
</evidence>
<reference evidence="3 4" key="1">
    <citation type="submission" date="2018-07" db="EMBL/GenBank/DDBJ databases">
        <title>The complete nuclear genome of the prasinophyte Chloropicon primus (CCMP1205).</title>
        <authorList>
            <person name="Pombert J.-F."/>
            <person name="Otis C."/>
            <person name="Turmel M."/>
            <person name="Lemieux C."/>
        </authorList>
    </citation>
    <scope>NUCLEOTIDE SEQUENCE [LARGE SCALE GENOMIC DNA]</scope>
    <source>
        <strain evidence="3 4">CCMP1205</strain>
    </source>
</reference>
<dbReference type="Proteomes" id="UP000316726">
    <property type="component" value="Chromosome 5"/>
</dbReference>
<evidence type="ECO:0000313" key="4">
    <source>
        <dbReference type="Proteomes" id="UP000316726"/>
    </source>
</evidence>
<keyword evidence="2" id="KW-0812">Transmembrane</keyword>
<feature type="compositionally biased region" description="Basic and acidic residues" evidence="1">
    <location>
        <begin position="164"/>
        <end position="184"/>
    </location>
</feature>
<name>A0A5B8MP01_9CHLO</name>
<feature type="compositionally biased region" description="Polar residues" evidence="1">
    <location>
        <begin position="25"/>
        <end position="34"/>
    </location>
</feature>
<keyword evidence="2" id="KW-0472">Membrane</keyword>
<proteinExistence type="predicted"/>
<keyword evidence="4" id="KW-1185">Reference proteome</keyword>
<gene>
    <name evidence="3" type="ORF">A3770_05p35700</name>
</gene>
<feature type="compositionally biased region" description="Basic and acidic residues" evidence="1">
    <location>
        <begin position="35"/>
        <end position="48"/>
    </location>
</feature>
<evidence type="ECO:0000256" key="2">
    <source>
        <dbReference type="SAM" id="Phobius"/>
    </source>
</evidence>
<dbReference type="AlphaFoldDB" id="A0A5B8MP01"/>
<feature type="region of interest" description="Disordered" evidence="1">
    <location>
        <begin position="164"/>
        <end position="193"/>
    </location>
</feature>
<keyword evidence="2" id="KW-1133">Transmembrane helix</keyword>
<evidence type="ECO:0000256" key="1">
    <source>
        <dbReference type="SAM" id="MobiDB-lite"/>
    </source>
</evidence>
<protein>
    <submittedName>
        <fullName evidence="3">Uncharacterized protein</fullName>
    </submittedName>
</protein>
<feature type="compositionally biased region" description="Basic and acidic residues" evidence="1">
    <location>
        <begin position="8"/>
        <end position="22"/>
    </location>
</feature>
<feature type="transmembrane region" description="Helical" evidence="2">
    <location>
        <begin position="368"/>
        <end position="389"/>
    </location>
</feature>
<feature type="region of interest" description="Disordered" evidence="1">
    <location>
        <begin position="239"/>
        <end position="273"/>
    </location>
</feature>
<feature type="compositionally biased region" description="Low complexity" evidence="1">
    <location>
        <begin position="54"/>
        <end position="77"/>
    </location>
</feature>
<sequence length="392" mass="42656">MGGSEEEHEGKIPDNKTQRSEAMESLSQKLSLESGSERRDSASLDKQKFLNPLVEDTVGTEDVAVVAVAGDAEPDAATVRDTGSEGASSSQGADEGEGATGNTDSVGPLEVEDVGIITEEGEDHQPRAKPSSAEGRRAIINTDSIGSACTDDVDVDSLVRQSQSERLRQLEEEAAAKRASDAEHGGTSGRRAIINTDSIESNYKVDKIERFRATMVEQQTVEMPQLVQVESLQMAEDPIPEEEEEDSMAMEGEGEGEEQASYSGRITEARRQSSTESVKSVKYSWNPLTAEASEGEVEMTSLGGSDGFRKSTGGNGTNDLKPLPDALHQEQRRNGTLTNPLYDYHADKRNQQKHWVLRYLPKLEIHEIGGGGLMLFFVIFVMVCAENMWKNA</sequence>
<feature type="compositionally biased region" description="Acidic residues" evidence="1">
    <location>
        <begin position="239"/>
        <end position="258"/>
    </location>
</feature>